<feature type="domain" description="DAHP synthetase I/KDSA" evidence="7">
    <location>
        <begin position="17"/>
        <end position="283"/>
    </location>
</feature>
<sequence length="310" mass="33539">MADMTKSTLMQELEAAEPFYLFAGPNVCQSEEFIMKMARQCKAVVEKVNKDKGCNIKYVFKTSFDKANRTNAASYRGPGMDEGLKIMQKVKDTFGLPIITDVHEGGQCAKVAEVADVIQIPAFLCRQTDLLVAAGKTGKIINIKKGQFCASSVMRNSAEKIRYAGNPNVLVCERGSMYGYTDLVVDMRNIVTMRDSNAPTCADVTHSLQQPAGKAVGSGGVASGGLRDLIPTIARSCVASGVNGLFMEIHDDPNTSPVDGPTQWPLKHFYELLCELVDIANATKARKRWGGTGTDETIDLTPCGEDIPGL</sequence>
<dbReference type="PANTHER" id="PTHR21057">
    <property type="entry name" value="PHOSPHO-2-DEHYDRO-3-DEOXYHEPTONATE ALDOLASE"/>
    <property type="match status" value="1"/>
</dbReference>
<dbReference type="Gene3D" id="3.20.20.70">
    <property type="entry name" value="Aldolase class I"/>
    <property type="match status" value="1"/>
</dbReference>
<comment type="catalytic activity">
    <reaction evidence="6">
        <text>D-arabinose 5-phosphate + phosphoenolpyruvate + H2O = 3-deoxy-alpha-D-manno-2-octulosonate-8-phosphate + phosphate</text>
        <dbReference type="Rhea" id="RHEA:14053"/>
        <dbReference type="ChEBI" id="CHEBI:15377"/>
        <dbReference type="ChEBI" id="CHEBI:43474"/>
        <dbReference type="ChEBI" id="CHEBI:57693"/>
        <dbReference type="ChEBI" id="CHEBI:58702"/>
        <dbReference type="ChEBI" id="CHEBI:85985"/>
        <dbReference type="EC" id="2.5.1.55"/>
    </reaction>
</comment>
<dbReference type="SUPFAM" id="SSF51569">
    <property type="entry name" value="Aldolase"/>
    <property type="match status" value="1"/>
</dbReference>
<evidence type="ECO:0000313" key="8">
    <source>
        <dbReference type="EMBL" id="GHP01336.1"/>
    </source>
</evidence>
<keyword evidence="5" id="KW-0808">Transferase</keyword>
<dbReference type="EMBL" id="BNJQ01000001">
    <property type="protein sequence ID" value="GHP01336.1"/>
    <property type="molecule type" value="Genomic_DNA"/>
</dbReference>
<dbReference type="NCBIfam" id="NF003543">
    <property type="entry name" value="PRK05198.1"/>
    <property type="match status" value="1"/>
</dbReference>
<evidence type="ECO:0000256" key="2">
    <source>
        <dbReference type="ARBA" id="ARBA00010499"/>
    </source>
</evidence>
<evidence type="ECO:0000313" key="9">
    <source>
        <dbReference type="Proteomes" id="UP000660262"/>
    </source>
</evidence>
<organism evidence="8 9">
    <name type="scientific">Pycnococcus provasolii</name>
    <dbReference type="NCBI Taxonomy" id="41880"/>
    <lineage>
        <taxon>Eukaryota</taxon>
        <taxon>Viridiplantae</taxon>
        <taxon>Chlorophyta</taxon>
        <taxon>Pseudoscourfieldiophyceae</taxon>
        <taxon>Pseudoscourfieldiales</taxon>
        <taxon>Pycnococcaceae</taxon>
        <taxon>Pycnococcus</taxon>
    </lineage>
</organism>
<comment type="similarity">
    <text evidence="2">Belongs to the KdsA family.</text>
</comment>
<dbReference type="GO" id="GO:0008676">
    <property type="term" value="F:3-deoxy-8-phosphooctulonate synthase activity"/>
    <property type="evidence" value="ECO:0007669"/>
    <property type="project" value="UniProtKB-EC"/>
</dbReference>
<dbReference type="AlphaFoldDB" id="A0A830H2G2"/>
<keyword evidence="9" id="KW-1185">Reference proteome</keyword>
<evidence type="ECO:0000259" key="7">
    <source>
        <dbReference type="Pfam" id="PF00793"/>
    </source>
</evidence>
<evidence type="ECO:0000256" key="3">
    <source>
        <dbReference type="ARBA" id="ARBA00012693"/>
    </source>
</evidence>
<dbReference type="OrthoDB" id="2013945at2759"/>
<dbReference type="Proteomes" id="UP000660262">
    <property type="component" value="Unassembled WGS sequence"/>
</dbReference>
<dbReference type="EC" id="2.5.1.55" evidence="3"/>
<gene>
    <name evidence="8" type="ORF">PPROV_000009200</name>
</gene>
<comment type="caution">
    <text evidence="8">The sequence shown here is derived from an EMBL/GenBank/DDBJ whole genome shotgun (WGS) entry which is preliminary data.</text>
</comment>
<reference evidence="8" key="1">
    <citation type="submission" date="2020-10" db="EMBL/GenBank/DDBJ databases">
        <title>Unveiling of a novel bifunctional photoreceptor, Dualchrome1, isolated from a cosmopolitan green alga.</title>
        <authorList>
            <person name="Suzuki S."/>
            <person name="Kawachi M."/>
        </authorList>
    </citation>
    <scope>NUCLEOTIDE SEQUENCE</scope>
    <source>
        <strain evidence="8">NIES 2893</strain>
    </source>
</reference>
<dbReference type="InterPro" id="IPR013785">
    <property type="entry name" value="Aldolase_TIM"/>
</dbReference>
<accession>A0A830H2G2</accession>
<dbReference type="Pfam" id="PF00793">
    <property type="entry name" value="DAHP_synth_1"/>
    <property type="match status" value="1"/>
</dbReference>
<dbReference type="GO" id="GO:0005737">
    <property type="term" value="C:cytoplasm"/>
    <property type="evidence" value="ECO:0007669"/>
    <property type="project" value="UniProtKB-SubCell"/>
</dbReference>
<protein>
    <recommendedName>
        <fullName evidence="3">3-deoxy-8-phosphooctulonate synthase</fullName>
        <ecNumber evidence="3">2.5.1.55</ecNumber>
    </recommendedName>
</protein>
<proteinExistence type="inferred from homology"/>
<keyword evidence="4" id="KW-0963">Cytoplasm</keyword>
<evidence type="ECO:0000256" key="1">
    <source>
        <dbReference type="ARBA" id="ARBA00004496"/>
    </source>
</evidence>
<comment type="subcellular location">
    <subcellularLocation>
        <location evidence="1">Cytoplasm</location>
    </subcellularLocation>
</comment>
<evidence type="ECO:0000256" key="6">
    <source>
        <dbReference type="ARBA" id="ARBA00049112"/>
    </source>
</evidence>
<name>A0A830H2G2_9CHLO</name>
<evidence type="ECO:0000256" key="5">
    <source>
        <dbReference type="ARBA" id="ARBA00022679"/>
    </source>
</evidence>
<dbReference type="NCBIfam" id="TIGR01362">
    <property type="entry name" value="KDO8P_synth"/>
    <property type="match status" value="1"/>
</dbReference>
<dbReference type="InterPro" id="IPR006218">
    <property type="entry name" value="DAHP1/KDSA"/>
</dbReference>
<dbReference type="InterPro" id="IPR006269">
    <property type="entry name" value="KDO8P_synthase"/>
</dbReference>
<evidence type="ECO:0000256" key="4">
    <source>
        <dbReference type="ARBA" id="ARBA00022490"/>
    </source>
</evidence>